<keyword evidence="4" id="KW-1185">Reference proteome</keyword>
<evidence type="ECO:0000313" key="3">
    <source>
        <dbReference type="EMBL" id="AGS34968.1"/>
    </source>
</evidence>
<dbReference type="eggNOG" id="COG2847">
    <property type="taxonomic scope" value="Bacteria"/>
</dbReference>
<name>S5TJS8_9CORY</name>
<keyword evidence="2" id="KW-0732">Signal</keyword>
<evidence type="ECO:0008006" key="5">
    <source>
        <dbReference type="Google" id="ProtNLM"/>
    </source>
</evidence>
<gene>
    <name evidence="3" type="ORF">B841_07475</name>
</gene>
<dbReference type="PANTHER" id="PTHR36302">
    <property type="entry name" value="BLR7088 PROTEIN"/>
    <property type="match status" value="1"/>
</dbReference>
<dbReference type="PATRIC" id="fig|1224163.3.peg.1502"/>
<dbReference type="Pfam" id="PF04314">
    <property type="entry name" value="PCuAC"/>
    <property type="match status" value="1"/>
</dbReference>
<protein>
    <recommendedName>
        <fullName evidence="5">Secreted protein</fullName>
    </recommendedName>
</protein>
<evidence type="ECO:0000256" key="2">
    <source>
        <dbReference type="SAM" id="SignalP"/>
    </source>
</evidence>
<feature type="chain" id="PRO_5039351245" description="Secreted protein" evidence="2">
    <location>
        <begin position="26"/>
        <end position="198"/>
    </location>
</feature>
<dbReference type="PANTHER" id="PTHR36302:SF1">
    <property type="entry name" value="COPPER CHAPERONE PCU(A)C"/>
    <property type="match status" value="1"/>
</dbReference>
<sequence length="198" mass="20210">MNIRNIKKSAVAGVASGALLLTACADQGTETGDEAASATAETTSAADGEAVTLTNGVVRAKGTDVEMTAIFGTLTNALDEDVQIVGIDTGLEAGSYEIHEVVDGVMQEKEEPLTIPAGQDHVLEPGGDHFMIMGHVGEILAGDVVPVTIELADGDVIELGEVPVRTMNAGDEDYGEDGTLQGHSGGMGSAEDGAEEND</sequence>
<dbReference type="STRING" id="1224163.B841_07475"/>
<dbReference type="HOGENOM" id="CLU_100939_0_0_11"/>
<proteinExistence type="predicted"/>
<dbReference type="KEGG" id="cmd:B841_07475"/>
<dbReference type="RefSeq" id="WP_020934901.1">
    <property type="nucleotide sequence ID" value="NC_021915.1"/>
</dbReference>
<dbReference type="EMBL" id="CP003924">
    <property type="protein sequence ID" value="AGS34968.1"/>
    <property type="molecule type" value="Genomic_DNA"/>
</dbReference>
<dbReference type="Proteomes" id="UP000015388">
    <property type="component" value="Chromosome"/>
</dbReference>
<feature type="signal peptide" evidence="2">
    <location>
        <begin position="1"/>
        <end position="25"/>
    </location>
</feature>
<dbReference type="AlphaFoldDB" id="S5TJS8"/>
<feature type="region of interest" description="Disordered" evidence="1">
    <location>
        <begin position="168"/>
        <end position="198"/>
    </location>
</feature>
<dbReference type="SUPFAM" id="SSF110087">
    <property type="entry name" value="DR1885-like metal-binding protein"/>
    <property type="match status" value="1"/>
</dbReference>
<evidence type="ECO:0000313" key="4">
    <source>
        <dbReference type="Proteomes" id="UP000015388"/>
    </source>
</evidence>
<organism evidence="3 4">
    <name type="scientific">Corynebacterium maris DSM 45190</name>
    <dbReference type="NCBI Taxonomy" id="1224163"/>
    <lineage>
        <taxon>Bacteria</taxon>
        <taxon>Bacillati</taxon>
        <taxon>Actinomycetota</taxon>
        <taxon>Actinomycetes</taxon>
        <taxon>Mycobacteriales</taxon>
        <taxon>Corynebacteriaceae</taxon>
        <taxon>Corynebacterium</taxon>
    </lineage>
</organism>
<accession>S5TJS8</accession>
<evidence type="ECO:0000256" key="1">
    <source>
        <dbReference type="SAM" id="MobiDB-lite"/>
    </source>
</evidence>
<dbReference type="PROSITE" id="PS51257">
    <property type="entry name" value="PROKAR_LIPOPROTEIN"/>
    <property type="match status" value="1"/>
</dbReference>
<reference evidence="3 4" key="1">
    <citation type="submission" date="2012-11" db="EMBL/GenBank/DDBJ databases">
        <title>The complete genome sequence of Corynebacterium maris Coryn-1 (=DSM 45190).</title>
        <authorList>
            <person name="Schaffert L."/>
            <person name="Albersmeier A."/>
            <person name="Kalinowski J."/>
            <person name="Ruckert C."/>
        </authorList>
    </citation>
    <scope>NUCLEOTIDE SEQUENCE [LARGE SCALE GENOMIC DNA]</scope>
    <source>
        <strain evidence="4">Coryn-1</strain>
    </source>
</reference>
<dbReference type="InterPro" id="IPR007410">
    <property type="entry name" value="LpqE-like"/>
</dbReference>
<dbReference type="InterPro" id="IPR058248">
    <property type="entry name" value="Lxx211020-like"/>
</dbReference>
<dbReference type="InterPro" id="IPR036182">
    <property type="entry name" value="PCuAC_sf"/>
</dbReference>
<dbReference type="Gene3D" id="2.60.40.1890">
    <property type="entry name" value="PCu(A)C copper chaperone"/>
    <property type="match status" value="1"/>
</dbReference>